<feature type="domain" description="Guanylate cyclase" evidence="2">
    <location>
        <begin position="7"/>
        <end position="122"/>
    </location>
</feature>
<dbReference type="PANTHER" id="PTHR43081">
    <property type="entry name" value="ADENYLATE CYCLASE, TERMINAL-DIFFERENTIATION SPECIFIC-RELATED"/>
    <property type="match status" value="1"/>
</dbReference>
<reference evidence="3 4" key="1">
    <citation type="submission" date="2017-08" db="EMBL/GenBank/DDBJ databases">
        <title>Mesorhizobium wenxinae sp. nov., a novel rhizobial species isolated from root nodules of chickpea (Cicer arietinum L.).</title>
        <authorList>
            <person name="Zhang J."/>
        </authorList>
    </citation>
    <scope>NUCLEOTIDE SEQUENCE [LARGE SCALE GENOMIC DNA]</scope>
    <source>
        <strain evidence="4">WYCCWR 10019</strain>
    </source>
</reference>
<dbReference type="RefSeq" id="WP_095520921.1">
    <property type="nucleotide sequence ID" value="NZ_NPKH01000033.1"/>
</dbReference>
<keyword evidence="1" id="KW-0812">Transmembrane</keyword>
<dbReference type="Proteomes" id="UP000215931">
    <property type="component" value="Unassembled WGS sequence"/>
</dbReference>
<dbReference type="GO" id="GO:0006171">
    <property type="term" value="P:cAMP biosynthetic process"/>
    <property type="evidence" value="ECO:0007669"/>
    <property type="project" value="TreeGrafter"/>
</dbReference>
<dbReference type="InterPro" id="IPR001054">
    <property type="entry name" value="A/G_cyclase"/>
</dbReference>
<keyword evidence="1" id="KW-0472">Membrane</keyword>
<evidence type="ECO:0000313" key="3">
    <source>
        <dbReference type="EMBL" id="PAP92719.1"/>
    </source>
</evidence>
<dbReference type="InterPro" id="IPR029787">
    <property type="entry name" value="Nucleotide_cyclase"/>
</dbReference>
<dbReference type="PROSITE" id="PS50125">
    <property type="entry name" value="GUANYLATE_CYCLASE_2"/>
    <property type="match status" value="1"/>
</dbReference>
<proteinExistence type="predicted"/>
<evidence type="ECO:0000256" key="1">
    <source>
        <dbReference type="SAM" id="Phobius"/>
    </source>
</evidence>
<dbReference type="Gene3D" id="1.25.40.10">
    <property type="entry name" value="Tetratricopeptide repeat domain"/>
    <property type="match status" value="1"/>
</dbReference>
<name>A0A271KCJ6_9HYPH</name>
<organism evidence="3 4">
    <name type="scientific">Mesorhizobium wenxiniae</name>
    <dbReference type="NCBI Taxonomy" id="2014805"/>
    <lineage>
        <taxon>Bacteria</taxon>
        <taxon>Pseudomonadati</taxon>
        <taxon>Pseudomonadota</taxon>
        <taxon>Alphaproteobacteria</taxon>
        <taxon>Hyphomicrobiales</taxon>
        <taxon>Phyllobacteriaceae</taxon>
        <taxon>Mesorhizobium</taxon>
    </lineage>
</organism>
<keyword evidence="4" id="KW-1185">Reference proteome</keyword>
<dbReference type="Gene3D" id="3.30.70.1230">
    <property type="entry name" value="Nucleotide cyclase"/>
    <property type="match status" value="1"/>
</dbReference>
<dbReference type="Gene3D" id="3.40.50.10070">
    <property type="entry name" value="TolB, N-terminal domain"/>
    <property type="match status" value="1"/>
</dbReference>
<dbReference type="SUPFAM" id="SSF55073">
    <property type="entry name" value="Nucleotide cyclase"/>
    <property type="match status" value="1"/>
</dbReference>
<accession>A0A271KCJ6</accession>
<evidence type="ECO:0000313" key="4">
    <source>
        <dbReference type="Proteomes" id="UP000215931"/>
    </source>
</evidence>
<evidence type="ECO:0000259" key="2">
    <source>
        <dbReference type="PROSITE" id="PS50125"/>
    </source>
</evidence>
<sequence>MDRKLAAILAADVVGYSTLMERDEAGTFERLSAGRKELFEPEIARHHGHIFKLMGDGMLAEFGSVVDAVECSVSLQRGLSERNVSLPAVEQILVRIGINLGEVIVDGDDRYGDGVNIAARLQQLAEPGGICISGKVAKEVDRKLAFAFEPMGEQRVKNIAEPVQAYRVLLDSAAAGKTLHARRQPRAWRFPVAAGVLFLALGLAAAWWQLWERPAQPAVPAGSEAADTRSSLVVLPFDNLSDDKEQEYLANGFTEDLTTELARVPGLFVVSHSAAFAYKDKDPKPEEIAAALGVRYLLKGSIRRVGDDMRINAHLIDSSTSGHLWAERFDGRWADVFALQDKVVGSIAGALQLRLVSVAPAARSGGTNSAEAYDVYLKGMDIYNRINTPEEFAQAVKHFQHAVQLDPDFGAAHAQLAWAYWDADIARAVVMGLTRAEAYDKVHETLKLAARHPSPGYYQLVAELMVREHNSDEAVTVLLKSVALDPSDTWNYLSLANALNFNGRPKEALSCLEAAARVDPISWMDYRHYQAGLAEFGQGKFEDAVHSIEKMDLESPDPRAKFYALQVLVSAYGHLGRSDQTAAALERFRKVVTQRLLWEPNQLITQDFMVFKNTADIERLLAGLTKAGVPDLPALARAGMNPKDRLTGAEIRSLMFGHETRGKLAFDKFLPIQRTTSVDGAISETIGLRTRTGTSWVQGNFLCDAFPGELTSCGAIYRNVFRTPGRDDEYKAVYRWEQFEFSVVN</sequence>
<keyword evidence="1" id="KW-1133">Transmembrane helix</keyword>
<gene>
    <name evidence="3" type="ORF">CIT31_25810</name>
</gene>
<dbReference type="PANTHER" id="PTHR43081:SF19">
    <property type="entry name" value="PH-SENSITIVE ADENYLATE CYCLASE RV1264"/>
    <property type="match status" value="1"/>
</dbReference>
<dbReference type="GO" id="GO:0035556">
    <property type="term" value="P:intracellular signal transduction"/>
    <property type="evidence" value="ECO:0007669"/>
    <property type="project" value="InterPro"/>
</dbReference>
<dbReference type="CDD" id="cd07302">
    <property type="entry name" value="CHD"/>
    <property type="match status" value="1"/>
</dbReference>
<protein>
    <recommendedName>
        <fullName evidence="2">Guanylate cyclase domain-containing protein</fullName>
    </recommendedName>
</protein>
<comment type="caution">
    <text evidence="3">The sequence shown here is derived from an EMBL/GenBank/DDBJ whole genome shotgun (WGS) entry which is preliminary data.</text>
</comment>
<feature type="transmembrane region" description="Helical" evidence="1">
    <location>
        <begin position="187"/>
        <end position="208"/>
    </location>
</feature>
<dbReference type="EMBL" id="NPKH01000033">
    <property type="protein sequence ID" value="PAP92719.1"/>
    <property type="molecule type" value="Genomic_DNA"/>
</dbReference>
<dbReference type="Pfam" id="PF00211">
    <property type="entry name" value="Guanylate_cyc"/>
    <property type="match status" value="1"/>
</dbReference>
<dbReference type="InterPro" id="IPR011990">
    <property type="entry name" value="TPR-like_helical_dom_sf"/>
</dbReference>
<dbReference type="InterPro" id="IPR050697">
    <property type="entry name" value="Adenylyl/Guanylyl_Cyclase_3/4"/>
</dbReference>
<dbReference type="OrthoDB" id="9807521at2"/>
<dbReference type="AlphaFoldDB" id="A0A271KCJ6"/>
<dbReference type="SUPFAM" id="SSF81901">
    <property type="entry name" value="HCP-like"/>
    <property type="match status" value="1"/>
</dbReference>
<dbReference type="GO" id="GO:0004016">
    <property type="term" value="F:adenylate cyclase activity"/>
    <property type="evidence" value="ECO:0007669"/>
    <property type="project" value="UniProtKB-ARBA"/>
</dbReference>